<dbReference type="Gene3D" id="3.40.50.1000">
    <property type="entry name" value="HAD superfamily/HAD-like"/>
    <property type="match status" value="1"/>
</dbReference>
<dbReference type="InterPro" id="IPR023299">
    <property type="entry name" value="ATPase_P-typ_cyto_dom_N"/>
</dbReference>
<organism evidence="7 8">
    <name type="scientific">Dillenia turbinata</name>
    <dbReference type="NCBI Taxonomy" id="194707"/>
    <lineage>
        <taxon>Eukaryota</taxon>
        <taxon>Viridiplantae</taxon>
        <taxon>Streptophyta</taxon>
        <taxon>Embryophyta</taxon>
        <taxon>Tracheophyta</taxon>
        <taxon>Spermatophyta</taxon>
        <taxon>Magnoliopsida</taxon>
        <taxon>eudicotyledons</taxon>
        <taxon>Gunneridae</taxon>
        <taxon>Pentapetalae</taxon>
        <taxon>Dilleniales</taxon>
        <taxon>Dilleniaceae</taxon>
        <taxon>Dillenia</taxon>
    </lineage>
</organism>
<reference evidence="7 8" key="1">
    <citation type="submission" date="2023-12" db="EMBL/GenBank/DDBJ databases">
        <title>A high-quality genome assembly for Dillenia turbinata (Dilleniales).</title>
        <authorList>
            <person name="Chanderbali A."/>
        </authorList>
    </citation>
    <scope>NUCLEOTIDE SEQUENCE [LARGE SCALE GENOMIC DNA]</scope>
    <source>
        <strain evidence="7">LSX21</strain>
        <tissue evidence="7">Leaf</tissue>
    </source>
</reference>
<dbReference type="InterPro" id="IPR036412">
    <property type="entry name" value="HAD-like_sf"/>
</dbReference>
<protein>
    <submittedName>
        <fullName evidence="7">Uncharacterized protein</fullName>
    </submittedName>
</protein>
<dbReference type="SUPFAM" id="SSF56784">
    <property type="entry name" value="HAD-like"/>
    <property type="match status" value="1"/>
</dbReference>
<sequence length="507" mass="56586">MDCPALESRVMGSPTDRERERRSRNVEACDFFLGCVTHPNLVAFIRFEMLHFLDRSGFGTPLKEIIPSVTIVLRDHEVPSATYALIVFSLDHVLYFCAILQDASMNPSDENKRETEDDFDHQFVLKEDIGDLCRVCDAIGRAINTIIDFQYIKVIDQYVGFLGPKRRLSCSSIARRNRAYQSRFEEKNYREVSKSSVLGFNKLANDFGVDVLCSDKTGTLTLNKLTVEKSLIEKKMQIPSFILMAGQASCVENQDAIDAAIVGMLADPKDVDNDNTFLFPLSVSSIFLACMLSFSTSGEVSISISLLMHLFINWVLNLIHNKSQIEQRVYAVISRSTERGLISLAVASQETHGEGVNDAFALEKADISITVAYEADAAHGALDIDVIEPSHREMPGAIMTISKDRVKLSPLPDSWKLSKIFVTGIVLGSLQHAIEDDFRMLASTVYLQVSTISQALIFVTRTSSWSYVEHPRSSPRPGFCSGSAYHTSSTEINQMADEAKRWAEFAR</sequence>
<keyword evidence="4" id="KW-1133">Transmembrane helix</keyword>
<evidence type="ECO:0000256" key="2">
    <source>
        <dbReference type="ARBA" id="ARBA00022692"/>
    </source>
</evidence>
<dbReference type="EMBL" id="JBAMMX010000002">
    <property type="protein sequence ID" value="KAK6946107.1"/>
    <property type="molecule type" value="Genomic_DNA"/>
</dbReference>
<dbReference type="InterPro" id="IPR023214">
    <property type="entry name" value="HAD_sf"/>
</dbReference>
<dbReference type="Proteomes" id="UP001370490">
    <property type="component" value="Unassembled WGS sequence"/>
</dbReference>
<feature type="region of interest" description="Disordered" evidence="6">
    <location>
        <begin position="1"/>
        <end position="21"/>
    </location>
</feature>
<dbReference type="Gene3D" id="1.20.1110.10">
    <property type="entry name" value="Calcium-transporting ATPase, transmembrane domain"/>
    <property type="match status" value="1"/>
</dbReference>
<keyword evidence="2" id="KW-0812">Transmembrane</keyword>
<evidence type="ECO:0000313" key="8">
    <source>
        <dbReference type="Proteomes" id="UP001370490"/>
    </source>
</evidence>
<name>A0AAN8WHH7_9MAGN</name>
<dbReference type="Gene3D" id="3.40.1110.10">
    <property type="entry name" value="Calcium-transporting ATPase, cytoplasmic domain N"/>
    <property type="match status" value="1"/>
</dbReference>
<dbReference type="AlphaFoldDB" id="A0AAN8WHH7"/>
<evidence type="ECO:0000256" key="6">
    <source>
        <dbReference type="SAM" id="MobiDB-lite"/>
    </source>
</evidence>
<keyword evidence="8" id="KW-1185">Reference proteome</keyword>
<keyword evidence="3" id="KW-0460">Magnesium</keyword>
<dbReference type="InterPro" id="IPR018303">
    <property type="entry name" value="ATPase_P-typ_P_site"/>
</dbReference>
<evidence type="ECO:0000256" key="3">
    <source>
        <dbReference type="ARBA" id="ARBA00022842"/>
    </source>
</evidence>
<proteinExistence type="predicted"/>
<accession>A0AAN8WHH7</accession>
<dbReference type="GO" id="GO:0000166">
    <property type="term" value="F:nucleotide binding"/>
    <property type="evidence" value="ECO:0007669"/>
    <property type="project" value="InterPro"/>
</dbReference>
<evidence type="ECO:0000313" key="7">
    <source>
        <dbReference type="EMBL" id="KAK6946107.1"/>
    </source>
</evidence>
<dbReference type="GO" id="GO:0016020">
    <property type="term" value="C:membrane"/>
    <property type="evidence" value="ECO:0007669"/>
    <property type="project" value="UniProtKB-SubCell"/>
</dbReference>
<evidence type="ECO:0000256" key="5">
    <source>
        <dbReference type="ARBA" id="ARBA00023136"/>
    </source>
</evidence>
<keyword evidence="5" id="KW-0472">Membrane</keyword>
<comment type="caution">
    <text evidence="7">The sequence shown here is derived from an EMBL/GenBank/DDBJ whole genome shotgun (WGS) entry which is preliminary data.</text>
</comment>
<dbReference type="PROSITE" id="PS00154">
    <property type="entry name" value="ATPASE_E1_E2"/>
    <property type="match status" value="1"/>
</dbReference>
<comment type="subcellular location">
    <subcellularLocation>
        <location evidence="1">Membrane</location>
        <topology evidence="1">Multi-pass membrane protein</topology>
    </subcellularLocation>
</comment>
<evidence type="ECO:0000256" key="1">
    <source>
        <dbReference type="ARBA" id="ARBA00004141"/>
    </source>
</evidence>
<evidence type="ECO:0000256" key="4">
    <source>
        <dbReference type="ARBA" id="ARBA00022989"/>
    </source>
</evidence>
<dbReference type="PANTHER" id="PTHR42861">
    <property type="entry name" value="CALCIUM-TRANSPORTING ATPASE"/>
    <property type="match status" value="1"/>
</dbReference>
<gene>
    <name evidence="7" type="ORF">RJ641_013651</name>
</gene>